<feature type="region of interest" description="Disordered" evidence="1">
    <location>
        <begin position="20"/>
        <end position="62"/>
    </location>
</feature>
<comment type="caution">
    <text evidence="3">The sequence shown here is derived from an EMBL/GenBank/DDBJ whole genome shotgun (WGS) entry which is preliminary data.</text>
</comment>
<feature type="compositionally biased region" description="Low complexity" evidence="1">
    <location>
        <begin position="27"/>
        <end position="38"/>
    </location>
</feature>
<feature type="compositionally biased region" description="Basic and acidic residues" evidence="1">
    <location>
        <begin position="53"/>
        <end position="62"/>
    </location>
</feature>
<evidence type="ECO:0000256" key="2">
    <source>
        <dbReference type="SAM" id="SignalP"/>
    </source>
</evidence>
<feature type="compositionally biased region" description="Polar residues" evidence="1">
    <location>
        <begin position="39"/>
        <end position="48"/>
    </location>
</feature>
<dbReference type="AlphaFoldDB" id="A0A8J3CKA0"/>
<protein>
    <recommendedName>
        <fullName evidence="5">DUF3558 domain-containing protein</fullName>
    </recommendedName>
</protein>
<evidence type="ECO:0000256" key="1">
    <source>
        <dbReference type="SAM" id="MobiDB-lite"/>
    </source>
</evidence>
<dbReference type="InterPro" id="IPR024520">
    <property type="entry name" value="DUF3558"/>
</dbReference>
<evidence type="ECO:0000313" key="4">
    <source>
        <dbReference type="Proteomes" id="UP000637578"/>
    </source>
</evidence>
<keyword evidence="4" id="KW-1185">Reference proteome</keyword>
<name>A0A8J3CKA0_9PSEU</name>
<evidence type="ECO:0008006" key="5">
    <source>
        <dbReference type="Google" id="ProtNLM"/>
    </source>
</evidence>
<dbReference type="PROSITE" id="PS51257">
    <property type="entry name" value="PROKAR_LIPOPROTEIN"/>
    <property type="match status" value="1"/>
</dbReference>
<reference evidence="3" key="1">
    <citation type="journal article" date="2014" name="Int. J. Syst. Evol. Microbiol.">
        <title>Complete genome sequence of Corynebacterium casei LMG S-19264T (=DSM 44701T), isolated from a smear-ripened cheese.</title>
        <authorList>
            <consortium name="US DOE Joint Genome Institute (JGI-PGF)"/>
            <person name="Walter F."/>
            <person name="Albersmeier A."/>
            <person name="Kalinowski J."/>
            <person name="Ruckert C."/>
        </authorList>
    </citation>
    <scope>NUCLEOTIDE SEQUENCE</scope>
    <source>
        <strain evidence="3">CGMCC 4.5737</strain>
    </source>
</reference>
<evidence type="ECO:0000313" key="3">
    <source>
        <dbReference type="EMBL" id="GGM75619.1"/>
    </source>
</evidence>
<organism evidence="3 4">
    <name type="scientific">Longimycelium tulufanense</name>
    <dbReference type="NCBI Taxonomy" id="907463"/>
    <lineage>
        <taxon>Bacteria</taxon>
        <taxon>Bacillati</taxon>
        <taxon>Actinomycetota</taxon>
        <taxon>Actinomycetes</taxon>
        <taxon>Pseudonocardiales</taxon>
        <taxon>Pseudonocardiaceae</taxon>
        <taxon>Longimycelium</taxon>
    </lineage>
</organism>
<dbReference type="EMBL" id="BMMK01000035">
    <property type="protein sequence ID" value="GGM75619.1"/>
    <property type="molecule type" value="Genomic_DNA"/>
</dbReference>
<accession>A0A8J3CKA0</accession>
<dbReference type="Pfam" id="PF12079">
    <property type="entry name" value="DUF3558"/>
    <property type="match status" value="1"/>
</dbReference>
<sequence>MRRTIWLAASAITLSLAAGCGSSSNGTATPQTTASTATVPQITTSATKATPARPREIKLDGKNPCDLITAHQRAKFGFEREPRSGTNETFKSPDCRFSNNLAGYWLTTVTTEGVEVWHNGGRNARVEEQQPILGYPTIATTLPDHPVYKESNCGIVVDVADGQYLLATIQIDRGSVSKLPPKCEAARAFAEAAMKTLTASS</sequence>
<gene>
    <name evidence="3" type="ORF">GCM10012275_52890</name>
</gene>
<proteinExistence type="predicted"/>
<dbReference type="Proteomes" id="UP000637578">
    <property type="component" value="Unassembled WGS sequence"/>
</dbReference>
<dbReference type="RefSeq" id="WP_189061136.1">
    <property type="nucleotide sequence ID" value="NZ_BMMK01000035.1"/>
</dbReference>
<feature type="signal peptide" evidence="2">
    <location>
        <begin position="1"/>
        <end position="28"/>
    </location>
</feature>
<feature type="chain" id="PRO_5039475149" description="DUF3558 domain-containing protein" evidence="2">
    <location>
        <begin position="29"/>
        <end position="201"/>
    </location>
</feature>
<keyword evidence="2" id="KW-0732">Signal</keyword>
<reference evidence="3" key="2">
    <citation type="submission" date="2020-09" db="EMBL/GenBank/DDBJ databases">
        <authorList>
            <person name="Sun Q."/>
            <person name="Zhou Y."/>
        </authorList>
    </citation>
    <scope>NUCLEOTIDE SEQUENCE</scope>
    <source>
        <strain evidence="3">CGMCC 4.5737</strain>
    </source>
</reference>